<gene>
    <name evidence="2" type="ORF">H839_10308</name>
</gene>
<dbReference type="RefSeq" id="WP_043905045.1">
    <property type="nucleotide sequence ID" value="NZ_CM002692.1"/>
</dbReference>
<dbReference type="AlphaFoldDB" id="A0ABC9VF08"/>
<keyword evidence="1" id="KW-1133">Transmembrane helix</keyword>
<evidence type="ECO:0000313" key="3">
    <source>
        <dbReference type="Proteomes" id="UP000023566"/>
    </source>
</evidence>
<organism evidence="2 3">
    <name type="scientific">Parageobacillus genomosp. 1</name>
    <dbReference type="NCBI Taxonomy" id="1295642"/>
    <lineage>
        <taxon>Bacteria</taxon>
        <taxon>Bacillati</taxon>
        <taxon>Bacillota</taxon>
        <taxon>Bacilli</taxon>
        <taxon>Bacillales</taxon>
        <taxon>Anoxybacillaceae</taxon>
        <taxon>Parageobacillus</taxon>
    </lineage>
</organism>
<keyword evidence="3" id="KW-1185">Reference proteome</keyword>
<feature type="transmembrane region" description="Helical" evidence="1">
    <location>
        <begin position="73"/>
        <end position="91"/>
    </location>
</feature>
<proteinExistence type="predicted"/>
<keyword evidence="1" id="KW-0812">Transmembrane</keyword>
<dbReference type="Proteomes" id="UP000023566">
    <property type="component" value="Chromosome"/>
</dbReference>
<reference evidence="2 3" key="1">
    <citation type="journal article" date="2014" name="Appl. Microbiol. Biotechnol.">
        <title>Transformable facultative thermophile Geobacillus stearothermophilus NUB3621 as a host strain for metabolic engineering.</title>
        <authorList>
            <person name="Blanchard K."/>
            <person name="Robic S."/>
            <person name="Matsumura I."/>
        </authorList>
    </citation>
    <scope>NUCLEOTIDE SEQUENCE [LARGE SCALE GENOMIC DNA]</scope>
    <source>
        <strain evidence="2 3">NUB3621</strain>
    </source>
</reference>
<protein>
    <submittedName>
        <fullName evidence="2">Uncharacterized protein</fullName>
    </submittedName>
</protein>
<keyword evidence="1" id="KW-0472">Membrane</keyword>
<name>A0ABC9VF08_9BACL</name>
<evidence type="ECO:0000256" key="1">
    <source>
        <dbReference type="SAM" id="Phobius"/>
    </source>
</evidence>
<evidence type="ECO:0000313" key="2">
    <source>
        <dbReference type="EMBL" id="EZP76982.1"/>
    </source>
</evidence>
<feature type="transmembrane region" description="Helical" evidence="1">
    <location>
        <begin position="27"/>
        <end position="47"/>
    </location>
</feature>
<comment type="caution">
    <text evidence="2">The sequence shown here is derived from an EMBL/GenBank/DDBJ whole genome shotgun (WGS) entry which is preliminary data.</text>
</comment>
<dbReference type="EMBL" id="AOTZ01000005">
    <property type="protein sequence ID" value="EZP76982.1"/>
    <property type="molecule type" value="Genomic_DNA"/>
</dbReference>
<accession>A0ABC9VF08</accession>
<sequence length="94" mass="10907">MELIALGYLGGVFWLLKGTMPAQKRRIGGAFSLLIAIFIVGSLWIRYQTGFFRLSRMEWYNADGSITLGKWAVPWYIVLSFYCFSLYYFALSRK</sequence>